<keyword evidence="4" id="KW-1185">Reference proteome</keyword>
<dbReference type="SUPFAM" id="SSF54506">
    <property type="entry name" value="Diaminopimelate epimerase-like"/>
    <property type="match status" value="2"/>
</dbReference>
<evidence type="ECO:0000313" key="3">
    <source>
        <dbReference type="EMBL" id="GAA2029369.1"/>
    </source>
</evidence>
<dbReference type="NCBIfam" id="NF033377">
    <property type="entry name" value="OMA_tautomer"/>
    <property type="match status" value="1"/>
</dbReference>
<dbReference type="EMBL" id="BAAAMN010000010">
    <property type="protein sequence ID" value="GAA2029369.1"/>
    <property type="molecule type" value="Genomic_DNA"/>
</dbReference>
<comment type="similarity">
    <text evidence="1">Belongs to the PrpF family.</text>
</comment>
<dbReference type="PANTHER" id="PTHR43709">
    <property type="entry name" value="ACONITATE ISOMERASE-RELATED"/>
    <property type="match status" value="1"/>
</dbReference>
<dbReference type="Gene3D" id="3.10.310.10">
    <property type="entry name" value="Diaminopimelate Epimerase, Chain A, domain 1"/>
    <property type="match status" value="2"/>
</dbReference>
<dbReference type="InterPro" id="IPR007400">
    <property type="entry name" value="PrpF-like"/>
</dbReference>
<dbReference type="PANTHER" id="PTHR43709:SF3">
    <property type="entry name" value="ISOMERASE YBHH-RELATED"/>
    <property type="match status" value="1"/>
</dbReference>
<dbReference type="RefSeq" id="WP_343956167.1">
    <property type="nucleotide sequence ID" value="NZ_BAAAMN010000010.1"/>
</dbReference>
<proteinExistence type="inferred from homology"/>
<evidence type="ECO:0000313" key="4">
    <source>
        <dbReference type="Proteomes" id="UP001501461"/>
    </source>
</evidence>
<protein>
    <submittedName>
        <fullName evidence="3">4-oxalomesaconate tautomerase</fullName>
    </submittedName>
</protein>
<reference evidence="4" key="1">
    <citation type="journal article" date="2019" name="Int. J. Syst. Evol. Microbiol.">
        <title>The Global Catalogue of Microorganisms (GCM) 10K type strain sequencing project: providing services to taxonomists for standard genome sequencing and annotation.</title>
        <authorList>
            <consortium name="The Broad Institute Genomics Platform"/>
            <consortium name="The Broad Institute Genome Sequencing Center for Infectious Disease"/>
            <person name="Wu L."/>
            <person name="Ma J."/>
        </authorList>
    </citation>
    <scope>NUCLEOTIDE SEQUENCE [LARGE SCALE GENOMIC DNA]</scope>
    <source>
        <strain evidence="4">JCM 13595</strain>
    </source>
</reference>
<evidence type="ECO:0000256" key="2">
    <source>
        <dbReference type="ARBA" id="ARBA00023235"/>
    </source>
</evidence>
<dbReference type="Pfam" id="PF04303">
    <property type="entry name" value="PrpF"/>
    <property type="match status" value="1"/>
</dbReference>
<evidence type="ECO:0000256" key="1">
    <source>
        <dbReference type="ARBA" id="ARBA00007673"/>
    </source>
</evidence>
<comment type="caution">
    <text evidence="3">The sequence shown here is derived from an EMBL/GenBank/DDBJ whole genome shotgun (WGS) entry which is preliminary data.</text>
</comment>
<name>A0ABP5FNL0_9MICC</name>
<keyword evidence="2" id="KW-0413">Isomerase</keyword>
<dbReference type="InterPro" id="IPR047687">
    <property type="entry name" value="OMA_tautomer-like"/>
</dbReference>
<accession>A0ABP5FNL0</accession>
<organism evidence="3 4">
    <name type="scientific">Yaniella flava</name>
    <dbReference type="NCBI Taxonomy" id="287930"/>
    <lineage>
        <taxon>Bacteria</taxon>
        <taxon>Bacillati</taxon>
        <taxon>Actinomycetota</taxon>
        <taxon>Actinomycetes</taxon>
        <taxon>Micrococcales</taxon>
        <taxon>Micrococcaceae</taxon>
        <taxon>Yaniella</taxon>
    </lineage>
</organism>
<dbReference type="Proteomes" id="UP001501461">
    <property type="component" value="Unassembled WGS sequence"/>
</dbReference>
<sequence length="378" mass="39634">MSSRAVRRVGDQTAIPFHLMRGGTSRGPMFRAVDLPRNPQLRDAVLLAIMGSPHPLQVDGVGGGHPLTSKAAIVECSEYDGVDLDFTFAQLQTDGETVQTSANCGNMLAAVVPFAVESGLLQPEKDVTEAVVRTTNTGLIARITIHTPEFDGHRFVQYSGNTAIAGVPGAASPVEIRFLNTAGSLTGALLPTGNVSDDLAVGGDTYRVTLIDNGQPLVIIRATDLGVSGYESVAELSDNAELKQRVEQLRLLAGERMGLGDVTEASYPKMTLVSPPMAGGALSTRSFIPHRVHESIGVLAAVTVATALMMEGSVAAEVGTAGTGRQQTLGIEHPSGIFETSLDLDDTGAVVASGNTRTARLLSRGEVFVPHTVWDPEA</sequence>
<gene>
    <name evidence="3" type="ORF">GCM10009720_06580</name>
</gene>